<gene>
    <name evidence="3" type="ordered locus">ASAC_0010</name>
</gene>
<protein>
    <submittedName>
        <fullName evidence="3">CRISPR-associated RAMP protein, Cmr6 family</fullName>
    </submittedName>
</protein>
<dbReference type="OrthoDB" id="86328at2157"/>
<dbReference type="Pfam" id="PF03787">
    <property type="entry name" value="RAMPs"/>
    <property type="match status" value="1"/>
</dbReference>
<dbReference type="GeneID" id="9498221"/>
<evidence type="ECO:0000313" key="3">
    <source>
        <dbReference type="EMBL" id="ADL18419.1"/>
    </source>
</evidence>
<dbReference type="KEGG" id="asc:ASAC_0010"/>
<reference evidence="3 4" key="1">
    <citation type="journal article" date="2010" name="Appl. Environ. Microbiol.">
        <title>The genome sequence of the crenarchaeon Acidilobus saccharovorans supports a new order, Acidilobales, and suggests an important ecological role in terrestrial acidic hot springs.</title>
        <authorList>
            <person name="Mardanov A.V."/>
            <person name="Svetlitchnyi V.A."/>
            <person name="Beletsky A.V."/>
            <person name="Prokofeva M.I."/>
            <person name="Bonch-Osmolovskaya E.A."/>
            <person name="Ravin N.V."/>
            <person name="Skryabin K.G."/>
        </authorList>
    </citation>
    <scope>NUCLEOTIDE SEQUENCE [LARGE SCALE GENOMIC DNA]</scope>
    <source>
        <strain evidence="4">DSM 16705 / JCM 18335 / VKM B-2471 / 345-15</strain>
    </source>
</reference>
<sequence length="250" mass="27899">MAAQQGGNRLLGALLKYQQEMLKGSPREDARSMSLEGLVKGWDLSRARGYVNEVRQSIVSSGMDFISLKLTTKRKFMGGWSPIYFITEVPLAWDLIIDVPYIPGSQAKGIVRDAFLEVSGDDKMADCVFGSRKAEGKVTFTDFYPVASQGGLLVYDIINPHYSPERRPFNEYNANPVPVKFVAVNSGVTFEGFVVFRRDELEPCGQDAFKLLLQAIFYSSVSGWGRRTTRGYGELDLQVELEEVRSGAVR</sequence>
<dbReference type="PANTHER" id="PTHR39965:SF1">
    <property type="entry name" value="CRISPR SYSTEM CMR SUBUNIT CMR6"/>
    <property type="match status" value="1"/>
</dbReference>
<proteinExistence type="predicted"/>
<accession>D9PZD1</accession>
<feature type="domain" description="CRISPR type III-associated protein" evidence="2">
    <location>
        <begin position="88"/>
        <end position="235"/>
    </location>
</feature>
<dbReference type="GO" id="GO:0051607">
    <property type="term" value="P:defense response to virus"/>
    <property type="evidence" value="ECO:0007669"/>
    <property type="project" value="UniProtKB-KW"/>
</dbReference>
<dbReference type="STRING" id="666510.ASAC_0010"/>
<dbReference type="InterPro" id="IPR005537">
    <property type="entry name" value="RAMP_III_fam"/>
</dbReference>
<dbReference type="eggNOG" id="arCOG02661">
    <property type="taxonomic scope" value="Archaea"/>
</dbReference>
<dbReference type="NCBIfam" id="TIGR01898">
    <property type="entry name" value="cas_TM1791_cmr6"/>
    <property type="match status" value="1"/>
</dbReference>
<dbReference type="InParanoid" id="D9PZD1"/>
<dbReference type="PANTHER" id="PTHR39965">
    <property type="entry name" value="CRISPR SYSTEM CMR SUBUNIT CMR6"/>
    <property type="match status" value="1"/>
</dbReference>
<name>D9PZD1_ACIS3</name>
<evidence type="ECO:0000256" key="1">
    <source>
        <dbReference type="ARBA" id="ARBA00023118"/>
    </source>
</evidence>
<organism evidence="3 4">
    <name type="scientific">Acidilobus saccharovorans (strain DSM 16705 / JCM 18335 / VKM B-2471 / 345-15)</name>
    <dbReference type="NCBI Taxonomy" id="666510"/>
    <lineage>
        <taxon>Archaea</taxon>
        <taxon>Thermoproteota</taxon>
        <taxon>Thermoprotei</taxon>
        <taxon>Acidilobales</taxon>
        <taxon>Acidilobaceae</taxon>
        <taxon>Acidilobus</taxon>
    </lineage>
</organism>
<dbReference type="HOGENOM" id="CLU_053305_3_0_2"/>
<dbReference type="Proteomes" id="UP000000346">
    <property type="component" value="Chromosome"/>
</dbReference>
<keyword evidence="1" id="KW-0051">Antiviral defense</keyword>
<dbReference type="RefSeq" id="WP_013265931.1">
    <property type="nucleotide sequence ID" value="NC_014374.1"/>
</dbReference>
<evidence type="ECO:0000313" key="4">
    <source>
        <dbReference type="Proteomes" id="UP000000346"/>
    </source>
</evidence>
<evidence type="ECO:0000259" key="2">
    <source>
        <dbReference type="Pfam" id="PF03787"/>
    </source>
</evidence>
<dbReference type="InterPro" id="IPR010172">
    <property type="entry name" value="CRISPR-assoc_prot_TM1791"/>
</dbReference>
<keyword evidence="4" id="KW-1185">Reference proteome</keyword>
<dbReference type="AlphaFoldDB" id="D9PZD1"/>
<dbReference type="EMBL" id="CP001742">
    <property type="protein sequence ID" value="ADL18419.1"/>
    <property type="molecule type" value="Genomic_DNA"/>
</dbReference>